<reference evidence="4" key="1">
    <citation type="journal article" date="2015" name="Proc. Natl. Acad. Sci. U.S.A.">
        <title>Networks of energetic and metabolic interactions define dynamics in microbial communities.</title>
        <authorList>
            <person name="Embree M."/>
            <person name="Liu J.K."/>
            <person name="Al-Bassam M.M."/>
            <person name="Zengler K."/>
        </authorList>
    </citation>
    <scope>NUCLEOTIDE SEQUENCE</scope>
</reference>
<dbReference type="InterPro" id="IPR057326">
    <property type="entry name" value="KR_dom"/>
</dbReference>
<keyword evidence="2" id="KW-0560">Oxidoreductase</keyword>
<comment type="similarity">
    <text evidence="1">Belongs to the short-chain dehydrogenases/reductases (SDR) family.</text>
</comment>
<dbReference type="GO" id="GO:0016491">
    <property type="term" value="F:oxidoreductase activity"/>
    <property type="evidence" value="ECO:0007669"/>
    <property type="project" value="UniProtKB-KW"/>
</dbReference>
<dbReference type="PRINTS" id="PR00080">
    <property type="entry name" value="SDRFAMILY"/>
</dbReference>
<accession>A0A0W8F5N9</accession>
<dbReference type="AlphaFoldDB" id="A0A0W8F5N9"/>
<comment type="caution">
    <text evidence="4">The sequence shown here is derived from an EMBL/GenBank/DDBJ whole genome shotgun (WGS) entry which is preliminary data.</text>
</comment>
<gene>
    <name evidence="4" type="ORF">ASZ90_014116</name>
</gene>
<dbReference type="SUPFAM" id="SSF51735">
    <property type="entry name" value="NAD(P)-binding Rossmann-fold domains"/>
    <property type="match status" value="1"/>
</dbReference>
<dbReference type="Pfam" id="PF00106">
    <property type="entry name" value="adh_short"/>
    <property type="match status" value="1"/>
</dbReference>
<protein>
    <submittedName>
        <fullName evidence="4">Short-chain dehydrogenase/reductase sdr</fullName>
    </submittedName>
</protein>
<organism evidence="4">
    <name type="scientific">hydrocarbon metagenome</name>
    <dbReference type="NCBI Taxonomy" id="938273"/>
    <lineage>
        <taxon>unclassified sequences</taxon>
        <taxon>metagenomes</taxon>
        <taxon>ecological metagenomes</taxon>
    </lineage>
</organism>
<dbReference type="Gene3D" id="3.40.50.720">
    <property type="entry name" value="NAD(P)-binding Rossmann-like Domain"/>
    <property type="match status" value="1"/>
</dbReference>
<dbReference type="PANTHER" id="PTHR43669">
    <property type="entry name" value="5-KETO-D-GLUCONATE 5-REDUCTASE"/>
    <property type="match status" value="1"/>
</dbReference>
<evidence type="ECO:0000313" key="4">
    <source>
        <dbReference type="EMBL" id="KUG16214.1"/>
    </source>
</evidence>
<feature type="domain" description="Ketoreductase" evidence="3">
    <location>
        <begin position="11"/>
        <end position="184"/>
    </location>
</feature>
<dbReference type="CDD" id="cd05233">
    <property type="entry name" value="SDR_c"/>
    <property type="match status" value="1"/>
</dbReference>
<dbReference type="SMART" id="SM00822">
    <property type="entry name" value="PKS_KR"/>
    <property type="match status" value="1"/>
</dbReference>
<dbReference type="PANTHER" id="PTHR43669:SF3">
    <property type="entry name" value="ALCOHOL DEHYDROGENASE, PUTATIVE (AFU_ORTHOLOGUE AFUA_3G03445)-RELATED"/>
    <property type="match status" value="1"/>
</dbReference>
<dbReference type="InterPro" id="IPR002347">
    <property type="entry name" value="SDR_fam"/>
</dbReference>
<dbReference type="InterPro" id="IPR036291">
    <property type="entry name" value="NAD(P)-bd_dom_sf"/>
</dbReference>
<evidence type="ECO:0000259" key="3">
    <source>
        <dbReference type="SMART" id="SM00822"/>
    </source>
</evidence>
<dbReference type="EMBL" id="LNQE01001508">
    <property type="protein sequence ID" value="KUG16214.1"/>
    <property type="molecule type" value="Genomic_DNA"/>
</dbReference>
<evidence type="ECO:0000256" key="1">
    <source>
        <dbReference type="ARBA" id="ARBA00006484"/>
    </source>
</evidence>
<dbReference type="InterPro" id="IPR020904">
    <property type="entry name" value="Sc_DH/Rdtase_CS"/>
</dbReference>
<evidence type="ECO:0000256" key="2">
    <source>
        <dbReference type="ARBA" id="ARBA00023002"/>
    </source>
</evidence>
<dbReference type="PRINTS" id="PR00081">
    <property type="entry name" value="GDHRDH"/>
</dbReference>
<proteinExistence type="inferred from homology"/>
<dbReference type="PROSITE" id="PS00061">
    <property type="entry name" value="ADH_SHORT"/>
    <property type="match status" value="1"/>
</dbReference>
<name>A0A0W8F5N9_9ZZZZ</name>
<sequence>MSETKKYYENKVAVVTGGASGIGLALCEAMLASGANKVILADINKEKLDRERARLEVEYPGRVLGLMCDVTSEESVKDLIAKSAAFGEGRIDILFNNAGVGLSGLFEQQTNEIWEKAFAINFYSAIYGIRAAIPIMRAQGGGHIINVISGIAFSPMAQQSMYSATKAALNGLTLALRYEYWDENICFTSATPGTTKTGIWAAGGIEPPKGAQTAEQSAKRILEGVARKDRLVLGDDADVEGATNCFNPKAAEGMDAYLLDVARKRRSGEWVV</sequence>